<dbReference type="EMBL" id="KB631874">
    <property type="protein sequence ID" value="ERL86862.1"/>
    <property type="molecule type" value="Genomic_DNA"/>
</dbReference>
<evidence type="ECO:0000256" key="4">
    <source>
        <dbReference type="ARBA" id="ARBA00014360"/>
    </source>
</evidence>
<feature type="chain" id="PRO_5004655855" description="Protein yellow" evidence="8">
    <location>
        <begin position="21"/>
        <end position="414"/>
    </location>
</feature>
<organism evidence="9 10">
    <name type="scientific">Dendroctonus ponderosae</name>
    <name type="common">Mountain pine beetle</name>
    <dbReference type="NCBI Taxonomy" id="77166"/>
    <lineage>
        <taxon>Eukaryota</taxon>
        <taxon>Metazoa</taxon>
        <taxon>Ecdysozoa</taxon>
        <taxon>Arthropoda</taxon>
        <taxon>Hexapoda</taxon>
        <taxon>Insecta</taxon>
        <taxon>Pterygota</taxon>
        <taxon>Neoptera</taxon>
        <taxon>Endopterygota</taxon>
        <taxon>Coleoptera</taxon>
        <taxon>Polyphaga</taxon>
        <taxon>Cucujiformia</taxon>
        <taxon>Curculionidae</taxon>
        <taxon>Scolytinae</taxon>
        <taxon>Dendroctonus</taxon>
    </lineage>
</organism>
<dbReference type="GO" id="GO:0005576">
    <property type="term" value="C:extracellular region"/>
    <property type="evidence" value="ECO:0007669"/>
    <property type="project" value="UniProtKB-SubCell"/>
</dbReference>
<comment type="similarity">
    <text evidence="3">Belongs to the major royal jelly protein family.</text>
</comment>
<dbReference type="InterPro" id="IPR011042">
    <property type="entry name" value="6-blade_b-propeller_TolB-like"/>
</dbReference>
<name>U4U1D9_DENPD</name>
<dbReference type="STRING" id="77166.U4U1D9"/>
<comment type="function">
    <text evidence="1">Controls the pigmentation pattern of the adult cuticle and larval mouth parts.</text>
</comment>
<evidence type="ECO:0000256" key="3">
    <source>
        <dbReference type="ARBA" id="ARBA00009127"/>
    </source>
</evidence>
<evidence type="ECO:0000256" key="1">
    <source>
        <dbReference type="ARBA" id="ARBA00002855"/>
    </source>
</evidence>
<evidence type="ECO:0000313" key="10">
    <source>
        <dbReference type="Proteomes" id="UP000030742"/>
    </source>
</evidence>
<dbReference type="PANTHER" id="PTHR10009:SF14">
    <property type="entry name" value="PROTEIN YELLOW"/>
    <property type="match status" value="1"/>
</dbReference>
<accession>U4U1D9</accession>
<keyword evidence="5" id="KW-0964">Secreted</keyword>
<feature type="signal peptide" evidence="8">
    <location>
        <begin position="1"/>
        <end position="20"/>
    </location>
</feature>
<evidence type="ECO:0000256" key="8">
    <source>
        <dbReference type="SAM" id="SignalP"/>
    </source>
</evidence>
<dbReference type="Proteomes" id="UP000030742">
    <property type="component" value="Unassembled WGS sequence"/>
</dbReference>
<evidence type="ECO:0000256" key="5">
    <source>
        <dbReference type="ARBA" id="ARBA00022525"/>
    </source>
</evidence>
<evidence type="ECO:0000256" key="6">
    <source>
        <dbReference type="ARBA" id="ARBA00022729"/>
    </source>
</evidence>
<keyword evidence="7" id="KW-0325">Glycoprotein</keyword>
<evidence type="ECO:0000313" key="9">
    <source>
        <dbReference type="EMBL" id="ERL86862.1"/>
    </source>
</evidence>
<gene>
    <name evidence="9" type="ORF">D910_04265</name>
</gene>
<evidence type="ECO:0000256" key="7">
    <source>
        <dbReference type="ARBA" id="ARBA00023180"/>
    </source>
</evidence>
<dbReference type="PANTHER" id="PTHR10009">
    <property type="entry name" value="PROTEIN YELLOW-RELATED"/>
    <property type="match status" value="1"/>
</dbReference>
<keyword evidence="6 8" id="KW-0732">Signal</keyword>
<proteinExistence type="inferred from homology"/>
<dbReference type="Pfam" id="PF03022">
    <property type="entry name" value="MRJP"/>
    <property type="match status" value="1"/>
</dbReference>
<dbReference type="AlphaFoldDB" id="U4U1D9"/>
<sequence length="414" mass="47852">MILRWIPFFACLSLSVLTEALKLQKYLEWNILDFQFPTDNDRVKNIVTGRYRPENALPVGIEIWNDKLFVTVPRWKAGIPSTLNFVPLFSTIKNPPLIPYPNLEANELGNCENGLSTVYRIHVDDCDRLWVLDTGTFGIGNTTQNPCPYALNIFDLQTNTRIHRYQFRTEDTNSRTFIANIAVEVGPTCDDAFAYFSDELGYGLIAYSLKEDTSWRFEHSFFFPDPLKGDFNIDNLNFQWYDEGIFGMSLTPVLENGFRVLHFSPLASNREFSVSTEILRNSSKTEDSYHDFYYSEERGPDTHTTSRLMTREGVQFFNLIDQNAIGCWNYRKPYNTNNIAIVDRNDQELIFPADVKVDRNNYLWVMSDRMPKFLLSTLDYTESNFRVFFAPVETLIKGSAILHALNGASKEKYA</sequence>
<dbReference type="OrthoDB" id="7776143at2759"/>
<reference evidence="9 10" key="1">
    <citation type="journal article" date="2013" name="Genome Biol.">
        <title>Draft genome of the mountain pine beetle, Dendroctonus ponderosae Hopkins, a major forest pest.</title>
        <authorList>
            <person name="Keeling C.I."/>
            <person name="Yuen M.M."/>
            <person name="Liao N.Y."/>
            <person name="Docking T.R."/>
            <person name="Chan S.K."/>
            <person name="Taylor G.A."/>
            <person name="Palmquist D.L."/>
            <person name="Jackman S.D."/>
            <person name="Nguyen A."/>
            <person name="Li M."/>
            <person name="Henderson H."/>
            <person name="Janes J.K."/>
            <person name="Zhao Y."/>
            <person name="Pandoh P."/>
            <person name="Moore R."/>
            <person name="Sperling F.A."/>
            <person name="Huber D.P."/>
            <person name="Birol I."/>
            <person name="Jones S.J."/>
            <person name="Bohlmann J."/>
        </authorList>
    </citation>
    <scope>NUCLEOTIDE SEQUENCE</scope>
</reference>
<comment type="subcellular location">
    <subcellularLocation>
        <location evidence="2">Secreted</location>
    </subcellularLocation>
</comment>
<dbReference type="Gene3D" id="2.120.10.30">
    <property type="entry name" value="TolB, C-terminal domain"/>
    <property type="match status" value="1"/>
</dbReference>
<dbReference type="PRINTS" id="PR01366">
    <property type="entry name" value="ROYALJELLY"/>
</dbReference>
<evidence type="ECO:0000256" key="2">
    <source>
        <dbReference type="ARBA" id="ARBA00004613"/>
    </source>
</evidence>
<protein>
    <recommendedName>
        <fullName evidence="4">Protein yellow</fullName>
    </recommendedName>
</protein>
<dbReference type="InterPro" id="IPR017996">
    <property type="entry name" value="MRJP/yellow-related"/>
</dbReference>